<protein>
    <submittedName>
        <fullName evidence="1">Uncharacterized protein</fullName>
    </submittedName>
</protein>
<proteinExistence type="predicted"/>
<dbReference type="Proteomes" id="UP000299102">
    <property type="component" value="Unassembled WGS sequence"/>
</dbReference>
<dbReference type="EMBL" id="BGZK01000128">
    <property type="protein sequence ID" value="GBP21366.1"/>
    <property type="molecule type" value="Genomic_DNA"/>
</dbReference>
<reference evidence="1 2" key="1">
    <citation type="journal article" date="2019" name="Commun. Biol.">
        <title>The bagworm genome reveals a unique fibroin gene that provides high tensile strength.</title>
        <authorList>
            <person name="Kono N."/>
            <person name="Nakamura H."/>
            <person name="Ohtoshi R."/>
            <person name="Tomita M."/>
            <person name="Numata K."/>
            <person name="Arakawa K."/>
        </authorList>
    </citation>
    <scope>NUCLEOTIDE SEQUENCE [LARGE SCALE GENOMIC DNA]</scope>
</reference>
<dbReference type="AlphaFoldDB" id="A0A4C1U6A2"/>
<gene>
    <name evidence="1" type="ORF">EVAR_11965_1</name>
</gene>
<organism evidence="1 2">
    <name type="scientific">Eumeta variegata</name>
    <name type="common">Bagworm moth</name>
    <name type="synonym">Eumeta japonica</name>
    <dbReference type="NCBI Taxonomy" id="151549"/>
    <lineage>
        <taxon>Eukaryota</taxon>
        <taxon>Metazoa</taxon>
        <taxon>Ecdysozoa</taxon>
        <taxon>Arthropoda</taxon>
        <taxon>Hexapoda</taxon>
        <taxon>Insecta</taxon>
        <taxon>Pterygota</taxon>
        <taxon>Neoptera</taxon>
        <taxon>Endopterygota</taxon>
        <taxon>Lepidoptera</taxon>
        <taxon>Glossata</taxon>
        <taxon>Ditrysia</taxon>
        <taxon>Tineoidea</taxon>
        <taxon>Psychidae</taxon>
        <taxon>Oiketicinae</taxon>
        <taxon>Eumeta</taxon>
    </lineage>
</organism>
<evidence type="ECO:0000313" key="2">
    <source>
        <dbReference type="Proteomes" id="UP000299102"/>
    </source>
</evidence>
<name>A0A4C1U6A2_EUMVA</name>
<accession>A0A4C1U6A2</accession>
<keyword evidence="2" id="KW-1185">Reference proteome</keyword>
<evidence type="ECO:0000313" key="1">
    <source>
        <dbReference type="EMBL" id="GBP21366.1"/>
    </source>
</evidence>
<sequence>MVTGSGRVMCTLNPPFHITQHPPVPVTPVTELLSTISVHAGSQCWRQVDEPRRTPAFGARAGVVHKGPDHKATSLRLSHWSTRAAPHPHPRRRPLVSQFTVAVVCAQVCAGACFGSCPSSRLRVLS</sequence>
<comment type="caution">
    <text evidence="1">The sequence shown here is derived from an EMBL/GenBank/DDBJ whole genome shotgun (WGS) entry which is preliminary data.</text>
</comment>